<name>A0ACB9ZQW5_CATRO</name>
<dbReference type="Proteomes" id="UP001060085">
    <property type="component" value="Linkage Group LG08"/>
</dbReference>
<evidence type="ECO:0000313" key="2">
    <source>
        <dbReference type="Proteomes" id="UP001060085"/>
    </source>
</evidence>
<protein>
    <submittedName>
        <fullName evidence="1">Uncharacterized protein</fullName>
    </submittedName>
</protein>
<proteinExistence type="predicted"/>
<organism evidence="1 2">
    <name type="scientific">Catharanthus roseus</name>
    <name type="common">Madagascar periwinkle</name>
    <name type="synonym">Vinca rosea</name>
    <dbReference type="NCBI Taxonomy" id="4058"/>
    <lineage>
        <taxon>Eukaryota</taxon>
        <taxon>Viridiplantae</taxon>
        <taxon>Streptophyta</taxon>
        <taxon>Embryophyta</taxon>
        <taxon>Tracheophyta</taxon>
        <taxon>Spermatophyta</taxon>
        <taxon>Magnoliopsida</taxon>
        <taxon>eudicotyledons</taxon>
        <taxon>Gunneridae</taxon>
        <taxon>Pentapetalae</taxon>
        <taxon>asterids</taxon>
        <taxon>lamiids</taxon>
        <taxon>Gentianales</taxon>
        <taxon>Apocynaceae</taxon>
        <taxon>Rauvolfioideae</taxon>
        <taxon>Vinceae</taxon>
        <taxon>Catharanthinae</taxon>
        <taxon>Catharanthus</taxon>
    </lineage>
</organism>
<dbReference type="EMBL" id="CM044708">
    <property type="protein sequence ID" value="KAI5648602.1"/>
    <property type="molecule type" value="Genomic_DNA"/>
</dbReference>
<evidence type="ECO:0000313" key="1">
    <source>
        <dbReference type="EMBL" id="KAI5648602.1"/>
    </source>
</evidence>
<accession>A0ACB9ZQW5</accession>
<reference evidence="2" key="1">
    <citation type="journal article" date="2023" name="Nat. Plants">
        <title>Single-cell RNA sequencing provides a high-resolution roadmap for understanding the multicellular compartmentation of specialized metabolism.</title>
        <authorList>
            <person name="Sun S."/>
            <person name="Shen X."/>
            <person name="Li Y."/>
            <person name="Li Y."/>
            <person name="Wang S."/>
            <person name="Li R."/>
            <person name="Zhang H."/>
            <person name="Shen G."/>
            <person name="Guo B."/>
            <person name="Wei J."/>
            <person name="Xu J."/>
            <person name="St-Pierre B."/>
            <person name="Chen S."/>
            <person name="Sun C."/>
        </authorList>
    </citation>
    <scope>NUCLEOTIDE SEQUENCE [LARGE SCALE GENOMIC DNA]</scope>
</reference>
<comment type="caution">
    <text evidence="1">The sequence shown here is derived from an EMBL/GenBank/DDBJ whole genome shotgun (WGS) entry which is preliminary data.</text>
</comment>
<sequence>MMLHQQSIIFHNLPARSGRTVKIFHSPFELIWDILWTNYINYDFKCFNFEFAGIFNHHQQQQYYDIYTYIVEKDYQDYPSLFAVKKQNSKFGLLNLSQTIVFCLVRVQKEGKLLSYILG</sequence>
<keyword evidence="2" id="KW-1185">Reference proteome</keyword>
<gene>
    <name evidence="1" type="ORF">M9H77_34607</name>
</gene>